<proteinExistence type="predicted"/>
<sequence>MWELLPLAEKYITAAEWKAMGEHGMRATPK</sequence>
<evidence type="ECO:0000313" key="2">
    <source>
        <dbReference type="Proteomes" id="UP000277671"/>
    </source>
</evidence>
<dbReference type="EMBL" id="RBKT01000001">
    <property type="protein sequence ID" value="RKR91850.1"/>
    <property type="molecule type" value="Genomic_DNA"/>
</dbReference>
<dbReference type="AlphaFoldDB" id="A0A495JS75"/>
<evidence type="ECO:0000313" key="1">
    <source>
        <dbReference type="EMBL" id="RKR91850.1"/>
    </source>
</evidence>
<protein>
    <submittedName>
        <fullName evidence="1">Uncharacterized protein</fullName>
    </submittedName>
</protein>
<comment type="caution">
    <text evidence="1">The sequence shown here is derived from an EMBL/GenBank/DDBJ whole genome shotgun (WGS) entry which is preliminary data.</text>
</comment>
<reference evidence="1 2" key="1">
    <citation type="submission" date="2018-10" db="EMBL/GenBank/DDBJ databases">
        <title>Sequencing the genomes of 1000 actinobacteria strains.</title>
        <authorList>
            <person name="Klenk H.-P."/>
        </authorList>
    </citation>
    <scope>NUCLEOTIDE SEQUENCE [LARGE SCALE GENOMIC DNA]</scope>
    <source>
        <strain evidence="1 2">DSM 45175</strain>
    </source>
</reference>
<gene>
    <name evidence="1" type="ORF">BDK92_6276</name>
</gene>
<dbReference type="Proteomes" id="UP000277671">
    <property type="component" value="Unassembled WGS sequence"/>
</dbReference>
<name>A0A495JS75_9ACTN</name>
<keyword evidence="2" id="KW-1185">Reference proteome</keyword>
<organism evidence="1 2">
    <name type="scientific">Micromonospora pisi</name>
    <dbReference type="NCBI Taxonomy" id="589240"/>
    <lineage>
        <taxon>Bacteria</taxon>
        <taxon>Bacillati</taxon>
        <taxon>Actinomycetota</taxon>
        <taxon>Actinomycetes</taxon>
        <taxon>Micromonosporales</taxon>
        <taxon>Micromonosporaceae</taxon>
        <taxon>Micromonospora</taxon>
    </lineage>
</organism>
<accession>A0A495JS75</accession>